<accession>A0A165W9P8</accession>
<evidence type="ECO:0000313" key="4">
    <source>
        <dbReference type="Proteomes" id="UP000076476"/>
    </source>
</evidence>
<reference evidence="2 5" key="2">
    <citation type="submission" date="2016-10" db="EMBL/GenBank/DDBJ databases">
        <title>The whole genome sequencing and assembly of Aeribacillus pallidus KCTC3564 strain.</title>
        <authorList>
            <person name="Lee Y.-J."/>
            <person name="Park M.-K."/>
            <person name="Yi H."/>
            <person name="Bahn Y.-S."/>
            <person name="Kim J.F."/>
            <person name="Lee D.-W."/>
        </authorList>
    </citation>
    <scope>NUCLEOTIDE SEQUENCE [LARGE SCALE GENOMIC DNA]</scope>
    <source>
        <strain evidence="2 5">KCTC3564</strain>
    </source>
</reference>
<evidence type="ECO:0000313" key="3">
    <source>
        <dbReference type="EMBL" id="KZN94786.1"/>
    </source>
</evidence>
<keyword evidence="1" id="KW-1133">Transmembrane helix</keyword>
<dbReference type="RefSeq" id="WP_063389536.1">
    <property type="nucleotide sequence ID" value="NZ_CP017703.1"/>
</dbReference>
<feature type="transmembrane region" description="Helical" evidence="1">
    <location>
        <begin position="93"/>
        <end position="113"/>
    </location>
</feature>
<feature type="transmembrane region" description="Helical" evidence="1">
    <location>
        <begin position="68"/>
        <end position="87"/>
    </location>
</feature>
<dbReference type="STRING" id="33936.AZI98_17480"/>
<organism evidence="3 4">
    <name type="scientific">Aeribacillus pallidus</name>
    <dbReference type="NCBI Taxonomy" id="33936"/>
    <lineage>
        <taxon>Bacteria</taxon>
        <taxon>Bacillati</taxon>
        <taxon>Bacillota</taxon>
        <taxon>Bacilli</taxon>
        <taxon>Bacillales</taxon>
        <taxon>Bacillaceae</taxon>
        <taxon>Aeribacillus</taxon>
    </lineage>
</organism>
<keyword evidence="1" id="KW-0812">Transmembrane</keyword>
<proteinExistence type="predicted"/>
<protein>
    <recommendedName>
        <fullName evidence="6">DMT family transporter</fullName>
    </recommendedName>
</protein>
<dbReference type="AlphaFoldDB" id="A0A165W9P8"/>
<dbReference type="Pfam" id="PF04657">
    <property type="entry name" value="DMT_YdcZ"/>
    <property type="match status" value="1"/>
</dbReference>
<feature type="transmembrane region" description="Helical" evidence="1">
    <location>
        <begin position="125"/>
        <end position="142"/>
    </location>
</feature>
<evidence type="ECO:0000313" key="5">
    <source>
        <dbReference type="Proteomes" id="UP000214606"/>
    </source>
</evidence>
<dbReference type="PANTHER" id="PTHR34821">
    <property type="entry name" value="INNER MEMBRANE PROTEIN YDCZ"/>
    <property type="match status" value="1"/>
</dbReference>
<gene>
    <name evidence="2" type="ORF">AP3564_13560</name>
    <name evidence="3" type="ORF">AZI98_17480</name>
</gene>
<dbReference type="GeneID" id="301126079"/>
<dbReference type="PANTHER" id="PTHR34821:SF2">
    <property type="entry name" value="INNER MEMBRANE PROTEIN YDCZ"/>
    <property type="match status" value="1"/>
</dbReference>
<evidence type="ECO:0000313" key="2">
    <source>
        <dbReference type="EMBL" id="ASS91112.1"/>
    </source>
</evidence>
<evidence type="ECO:0008006" key="6">
    <source>
        <dbReference type="Google" id="ProtNLM"/>
    </source>
</evidence>
<dbReference type="InterPro" id="IPR006750">
    <property type="entry name" value="YdcZ"/>
</dbReference>
<dbReference type="Proteomes" id="UP000214606">
    <property type="component" value="Chromosome"/>
</dbReference>
<dbReference type="Proteomes" id="UP000076476">
    <property type="component" value="Unassembled WGS sequence"/>
</dbReference>
<dbReference type="OrthoDB" id="7864805at2"/>
<reference evidence="3 4" key="1">
    <citation type="submission" date="2016-04" db="EMBL/GenBank/DDBJ databases">
        <title>Draft genome sequence of Aeribacillus pallidus 8m3 from petroleum reservoir.</title>
        <authorList>
            <person name="Poltaraus A.B."/>
            <person name="Nazina T.N."/>
            <person name="Tourova T.P."/>
            <person name="Malakho S.M."/>
            <person name="Korshunova A.V."/>
            <person name="Sokolova D.S."/>
        </authorList>
    </citation>
    <scope>NUCLEOTIDE SEQUENCE [LARGE SCALE GENOMIC DNA]</scope>
    <source>
        <strain evidence="3 4">8m3</strain>
    </source>
</reference>
<name>A0A165W9P8_9BACI</name>
<sequence>MKWIYIFLAILGGMMIGIQSPINGSLGKKIGAVEGAFVSFFVGTMVLAFLVLFFGKGHITDLFQVPKWNLLGGFLGAMFVTFTIISVPKVGVAVTLLAGIIGQMAISVIIDHFGLFGMPKNRIDINRLIGIGLMLTALFFLYRGSE</sequence>
<evidence type="ECO:0000256" key="1">
    <source>
        <dbReference type="SAM" id="Phobius"/>
    </source>
</evidence>
<feature type="transmembrane region" description="Helical" evidence="1">
    <location>
        <begin position="37"/>
        <end position="56"/>
    </location>
</feature>
<dbReference type="EMBL" id="LWBR01000075">
    <property type="protein sequence ID" value="KZN94786.1"/>
    <property type="molecule type" value="Genomic_DNA"/>
</dbReference>
<keyword evidence="1" id="KW-0472">Membrane</keyword>
<dbReference type="KEGG" id="apak:AP3564_13560"/>
<dbReference type="EMBL" id="CP017703">
    <property type="protein sequence ID" value="ASS91112.1"/>
    <property type="molecule type" value="Genomic_DNA"/>
</dbReference>
<keyword evidence="4" id="KW-1185">Reference proteome</keyword>
<dbReference type="GO" id="GO:0005886">
    <property type="term" value="C:plasma membrane"/>
    <property type="evidence" value="ECO:0007669"/>
    <property type="project" value="TreeGrafter"/>
</dbReference>